<evidence type="ECO:0000259" key="17">
    <source>
        <dbReference type="Pfam" id="PF13614"/>
    </source>
</evidence>
<evidence type="ECO:0000256" key="12">
    <source>
        <dbReference type="ARBA" id="ARBA00023137"/>
    </source>
</evidence>
<evidence type="ECO:0000256" key="8">
    <source>
        <dbReference type="ARBA" id="ARBA00022777"/>
    </source>
</evidence>
<evidence type="ECO:0000259" key="16">
    <source>
        <dbReference type="Pfam" id="PF02706"/>
    </source>
</evidence>
<dbReference type="GO" id="GO:0005524">
    <property type="term" value="F:ATP binding"/>
    <property type="evidence" value="ECO:0007669"/>
    <property type="project" value="UniProtKB-KW"/>
</dbReference>
<evidence type="ECO:0000259" key="18">
    <source>
        <dbReference type="Pfam" id="PF13807"/>
    </source>
</evidence>
<dbReference type="RefSeq" id="WP_309754106.1">
    <property type="nucleotide sequence ID" value="NZ_JAVJAF010000001.1"/>
</dbReference>
<dbReference type="InterPro" id="IPR027417">
    <property type="entry name" value="P-loop_NTPase"/>
</dbReference>
<feature type="domain" description="Polysaccharide chain length determinant N-terminal" evidence="16">
    <location>
        <begin position="12"/>
        <end position="95"/>
    </location>
</feature>
<dbReference type="Pfam" id="PF13807">
    <property type="entry name" value="GNVR"/>
    <property type="match status" value="1"/>
</dbReference>
<dbReference type="Pfam" id="PF23607">
    <property type="entry name" value="WZC_N"/>
    <property type="match status" value="1"/>
</dbReference>
<keyword evidence="4" id="KW-0997">Cell inner membrane</keyword>
<evidence type="ECO:0000256" key="9">
    <source>
        <dbReference type="ARBA" id="ARBA00022840"/>
    </source>
</evidence>
<feature type="coiled-coil region" evidence="14">
    <location>
        <begin position="281"/>
        <end position="366"/>
    </location>
</feature>
<dbReference type="CDD" id="cd05387">
    <property type="entry name" value="BY-kinase"/>
    <property type="match status" value="1"/>
</dbReference>
<feature type="domain" description="AAA" evidence="17">
    <location>
        <begin position="541"/>
        <end position="663"/>
    </location>
</feature>
<evidence type="ECO:0000256" key="11">
    <source>
        <dbReference type="ARBA" id="ARBA00023136"/>
    </source>
</evidence>
<keyword evidence="6 15" id="KW-0812">Transmembrane</keyword>
<feature type="transmembrane region" description="Helical" evidence="15">
    <location>
        <begin position="21"/>
        <end position="44"/>
    </location>
</feature>
<keyword evidence="10 15" id="KW-1133">Transmembrane helix</keyword>
<dbReference type="Pfam" id="PF02706">
    <property type="entry name" value="Wzz"/>
    <property type="match status" value="1"/>
</dbReference>
<comment type="catalytic activity">
    <reaction evidence="13">
        <text>L-tyrosyl-[protein] + ATP = O-phospho-L-tyrosyl-[protein] + ADP + H(+)</text>
        <dbReference type="Rhea" id="RHEA:10596"/>
        <dbReference type="Rhea" id="RHEA-COMP:10136"/>
        <dbReference type="Rhea" id="RHEA-COMP:20101"/>
        <dbReference type="ChEBI" id="CHEBI:15378"/>
        <dbReference type="ChEBI" id="CHEBI:30616"/>
        <dbReference type="ChEBI" id="CHEBI:46858"/>
        <dbReference type="ChEBI" id="CHEBI:61978"/>
        <dbReference type="ChEBI" id="CHEBI:456216"/>
    </reaction>
</comment>
<evidence type="ECO:0000256" key="7">
    <source>
        <dbReference type="ARBA" id="ARBA00022741"/>
    </source>
</evidence>
<reference evidence="19" key="1">
    <citation type="submission" date="2023-08" db="EMBL/GenBank/DDBJ databases">
        <title>Functional and genomic diversity of the sorghum phyllosphere microbiome.</title>
        <authorList>
            <person name="Shade A."/>
        </authorList>
    </citation>
    <scope>NUCLEOTIDE SEQUENCE</scope>
    <source>
        <strain evidence="19">SORGH_AS_0201</strain>
    </source>
</reference>
<evidence type="ECO:0000256" key="4">
    <source>
        <dbReference type="ARBA" id="ARBA00022519"/>
    </source>
</evidence>
<evidence type="ECO:0000256" key="10">
    <source>
        <dbReference type="ARBA" id="ARBA00022989"/>
    </source>
</evidence>
<evidence type="ECO:0000256" key="2">
    <source>
        <dbReference type="ARBA" id="ARBA00008883"/>
    </source>
</evidence>
<keyword evidence="8 19" id="KW-0418">Kinase</keyword>
<dbReference type="PANTHER" id="PTHR32309">
    <property type="entry name" value="TYROSINE-PROTEIN KINASE"/>
    <property type="match status" value="1"/>
</dbReference>
<protein>
    <submittedName>
        <fullName evidence="19">Tyrosine-protein kinase Etk/Wzc</fullName>
        <ecNumber evidence="19">2.7.10.-</ecNumber>
    </submittedName>
</protein>
<dbReference type="EMBL" id="JAVJAF010000001">
    <property type="protein sequence ID" value="MDR6232353.1"/>
    <property type="molecule type" value="Genomic_DNA"/>
</dbReference>
<evidence type="ECO:0000313" key="20">
    <source>
        <dbReference type="Proteomes" id="UP001268036"/>
    </source>
</evidence>
<sequence length="724" mass="78005">MADDLREWKVLGRQLFVARKFIAGVVITAGLLGTLYCVITPPVYRANALLQIESQKSDIFGSSELSLLLGSSSSSAAEIEIIKSRTILAKAIQSLGLDVDIEPVRFPLIGGAIARWLTPEDASPVAPVLGLSNYDWGGSQLVISQLEVPSALEYQPLSLVVEDENSYALYQDDHLLLSGRVGERVERQGVVIRVERLIANPDVRFQVTKTPALFAALDLQEQLDVTERGKDTGVLNAALDSADFLQAKALLQRVLELYVQQNRDRVSADAAASLVFIKNQLPKVKADLDRAANALDSYQRNEGSINIDLETKALLDQMVGLEGELSGLQLKKSELERLYTPNHPALKTLENQIGLLQQRRQRLLTQTRALPNTQKDLFSLTRDVQVASETYSQLLNRAQELSVVQAGSLGNVRILDDADVDVRHPVKPRTLLIVAAATLFGLFLAVAACVIRFSLRPTLSSIKMLDAFALPVYSAVPYSLAEKRIRSGKSAKPRLAGSPPAVLAARFPLESAVEAMRALRTSLHILSEDAPNNLVLIAGATPGVGKTFVSANLASIVAATGKRVLLIDGDLRRGQLHSLLNTTLTPGLTDALVDRIELAACIHPTSIDNLFVMPGGARKGIGSEVLHGDGLKTLLATVGADYDLVILDSSPLLVATDGALLAAHCGIKFLVTRLGVNTFQELELALQSLGNLGITATGLVVNASANSREQSYGYSSYYDAAPEV</sequence>
<dbReference type="Gene3D" id="3.40.50.300">
    <property type="entry name" value="P-loop containing nucleotide triphosphate hydrolases"/>
    <property type="match status" value="1"/>
</dbReference>
<dbReference type="InterPro" id="IPR025669">
    <property type="entry name" value="AAA_dom"/>
</dbReference>
<dbReference type="Proteomes" id="UP001268036">
    <property type="component" value="Unassembled WGS sequence"/>
</dbReference>
<keyword evidence="3" id="KW-1003">Cell membrane</keyword>
<evidence type="ECO:0000256" key="1">
    <source>
        <dbReference type="ARBA" id="ARBA00004429"/>
    </source>
</evidence>
<dbReference type="InterPro" id="IPR005702">
    <property type="entry name" value="Wzc-like_C"/>
</dbReference>
<feature type="domain" description="Tyrosine-protein kinase G-rich" evidence="18">
    <location>
        <begin position="372"/>
        <end position="452"/>
    </location>
</feature>
<keyword evidence="7" id="KW-0547">Nucleotide-binding</keyword>
<evidence type="ECO:0000256" key="15">
    <source>
        <dbReference type="SAM" id="Phobius"/>
    </source>
</evidence>
<keyword evidence="9" id="KW-0067">ATP-binding</keyword>
<evidence type="ECO:0000256" key="14">
    <source>
        <dbReference type="SAM" id="Coils"/>
    </source>
</evidence>
<dbReference type="InterPro" id="IPR032807">
    <property type="entry name" value="GNVR"/>
</dbReference>
<dbReference type="Pfam" id="PF13614">
    <property type="entry name" value="AAA_31"/>
    <property type="match status" value="1"/>
</dbReference>
<evidence type="ECO:0000256" key="13">
    <source>
        <dbReference type="ARBA" id="ARBA00053015"/>
    </source>
</evidence>
<evidence type="ECO:0000256" key="5">
    <source>
        <dbReference type="ARBA" id="ARBA00022679"/>
    </source>
</evidence>
<keyword evidence="12" id="KW-0829">Tyrosine-protein kinase</keyword>
<dbReference type="EC" id="2.7.10.-" evidence="19"/>
<evidence type="ECO:0000256" key="3">
    <source>
        <dbReference type="ARBA" id="ARBA00022475"/>
    </source>
</evidence>
<gene>
    <name evidence="19" type="ORF">QE440_000094</name>
</gene>
<dbReference type="PANTHER" id="PTHR32309:SF32">
    <property type="entry name" value="TYROSINE-PROTEIN KINASE ETK-RELATED"/>
    <property type="match status" value="1"/>
</dbReference>
<evidence type="ECO:0000313" key="19">
    <source>
        <dbReference type="EMBL" id="MDR6232353.1"/>
    </source>
</evidence>
<keyword evidence="14" id="KW-0175">Coiled coil</keyword>
<comment type="caution">
    <text evidence="19">The sequence shown here is derived from an EMBL/GenBank/DDBJ whole genome shotgun (WGS) entry which is preliminary data.</text>
</comment>
<accession>A0AAJ2BDX5</accession>
<name>A0AAJ2BDX5_9PSED</name>
<feature type="transmembrane region" description="Helical" evidence="15">
    <location>
        <begin position="431"/>
        <end position="455"/>
    </location>
</feature>
<keyword evidence="11 15" id="KW-0472">Membrane</keyword>
<keyword evidence="5 19" id="KW-0808">Transferase</keyword>
<organism evidence="19 20">
    <name type="scientific">Pseudomonas oryzihabitans</name>
    <dbReference type="NCBI Taxonomy" id="47885"/>
    <lineage>
        <taxon>Bacteria</taxon>
        <taxon>Pseudomonadati</taxon>
        <taxon>Pseudomonadota</taxon>
        <taxon>Gammaproteobacteria</taxon>
        <taxon>Pseudomonadales</taxon>
        <taxon>Pseudomonadaceae</taxon>
        <taxon>Pseudomonas</taxon>
    </lineage>
</organism>
<dbReference type="InterPro" id="IPR003856">
    <property type="entry name" value="LPS_length_determ_N"/>
</dbReference>
<dbReference type="InterPro" id="IPR050445">
    <property type="entry name" value="Bact_polysacc_biosynth/exp"/>
</dbReference>
<comment type="subcellular location">
    <subcellularLocation>
        <location evidence="1">Cell inner membrane</location>
        <topology evidence="1">Multi-pass membrane protein</topology>
    </subcellularLocation>
</comment>
<dbReference type="GO" id="GO:0005886">
    <property type="term" value="C:plasma membrane"/>
    <property type="evidence" value="ECO:0007669"/>
    <property type="project" value="UniProtKB-SubCell"/>
</dbReference>
<comment type="similarity">
    <text evidence="2">Belongs to the etk/wzc family.</text>
</comment>
<dbReference type="AlphaFoldDB" id="A0AAJ2BDX5"/>
<dbReference type="SUPFAM" id="SSF52540">
    <property type="entry name" value="P-loop containing nucleoside triphosphate hydrolases"/>
    <property type="match status" value="1"/>
</dbReference>
<evidence type="ECO:0000256" key="6">
    <source>
        <dbReference type="ARBA" id="ARBA00022692"/>
    </source>
</evidence>
<proteinExistence type="inferred from homology"/>
<dbReference type="GO" id="GO:0004713">
    <property type="term" value="F:protein tyrosine kinase activity"/>
    <property type="evidence" value="ECO:0007669"/>
    <property type="project" value="UniProtKB-KW"/>
</dbReference>
<dbReference type="NCBIfam" id="TIGR01007">
    <property type="entry name" value="eps_fam"/>
    <property type="match status" value="1"/>
</dbReference>